<evidence type="ECO:0000256" key="6">
    <source>
        <dbReference type="SAM" id="Phobius"/>
    </source>
</evidence>
<evidence type="ECO:0000256" key="5">
    <source>
        <dbReference type="ARBA" id="ARBA00023600"/>
    </source>
</evidence>
<gene>
    <name evidence="7" type="ORF">OB236_26645</name>
</gene>
<dbReference type="InterPro" id="IPR006480">
    <property type="entry name" value="Phage_holin_4_1"/>
</dbReference>
<evidence type="ECO:0000256" key="2">
    <source>
        <dbReference type="ARBA" id="ARBA00022692"/>
    </source>
</evidence>
<comment type="caution">
    <text evidence="7">The sequence shown here is derived from an EMBL/GenBank/DDBJ whole genome shotgun (WGS) entry which is preliminary data.</text>
</comment>
<feature type="transmembrane region" description="Helical" evidence="6">
    <location>
        <begin position="7"/>
        <end position="25"/>
    </location>
</feature>
<keyword evidence="3 6" id="KW-1133">Transmembrane helix</keyword>
<protein>
    <submittedName>
        <fullName evidence="7">Phage holin family protein</fullName>
    </submittedName>
</protein>
<dbReference type="EMBL" id="JAOQIO010000095">
    <property type="protein sequence ID" value="MCU6795699.1"/>
    <property type="molecule type" value="Genomic_DNA"/>
</dbReference>
<keyword evidence="4 6" id="KW-0472">Membrane</keyword>
<comment type="subcellular location">
    <subcellularLocation>
        <location evidence="1">Membrane</location>
        <topology evidence="1">Multi-pass membrane protein</topology>
    </subcellularLocation>
</comment>
<sequence>MTRETAFSSIVAITGLIVNAFLGGWDIGLQLLIFCMVADYITGVLGAIKQRNLNSEVMFWGGIRKSVILVVLALAVMLDELVGNAAPIFRTLAIYFYVGREGLSIVENLGVIGVPLPHFITKVLKQLEDKGKGEEDKK</sequence>
<proteinExistence type="inferred from homology"/>
<keyword evidence="8" id="KW-1185">Reference proteome</keyword>
<accession>A0ABT2UPV1</accession>
<dbReference type="RefSeq" id="WP_076227354.1">
    <property type="nucleotide sequence ID" value="NZ_JAOQIO010000095.1"/>
</dbReference>
<reference evidence="7 8" key="1">
    <citation type="submission" date="2022-09" db="EMBL/GenBank/DDBJ databases">
        <authorList>
            <person name="Han X.L."/>
            <person name="Wang Q."/>
            <person name="Lu T."/>
        </authorList>
    </citation>
    <scope>NUCLEOTIDE SEQUENCE [LARGE SCALE GENOMIC DNA]</scope>
    <source>
        <strain evidence="7 8">WQ 127069</strain>
    </source>
</reference>
<evidence type="ECO:0000313" key="7">
    <source>
        <dbReference type="EMBL" id="MCU6795699.1"/>
    </source>
</evidence>
<evidence type="ECO:0000313" key="8">
    <source>
        <dbReference type="Proteomes" id="UP001652445"/>
    </source>
</evidence>
<name>A0ABT2UPV1_9BACL</name>
<comment type="similarity">
    <text evidence="5">Belongs to the bacteriophage holin family. Cp-1 holin subfamily.</text>
</comment>
<dbReference type="NCBIfam" id="TIGR01593">
    <property type="entry name" value="holin_tox_secr"/>
    <property type="match status" value="1"/>
</dbReference>
<evidence type="ECO:0000256" key="3">
    <source>
        <dbReference type="ARBA" id="ARBA00022989"/>
    </source>
</evidence>
<evidence type="ECO:0000256" key="1">
    <source>
        <dbReference type="ARBA" id="ARBA00004141"/>
    </source>
</evidence>
<dbReference type="Proteomes" id="UP001652445">
    <property type="component" value="Unassembled WGS sequence"/>
</dbReference>
<dbReference type="Pfam" id="PF05105">
    <property type="entry name" value="Phage_holin_4_1"/>
    <property type="match status" value="1"/>
</dbReference>
<feature type="transmembrane region" description="Helical" evidence="6">
    <location>
        <begin position="31"/>
        <end position="48"/>
    </location>
</feature>
<keyword evidence="2 6" id="KW-0812">Transmembrane</keyword>
<evidence type="ECO:0000256" key="4">
    <source>
        <dbReference type="ARBA" id="ARBA00023136"/>
    </source>
</evidence>
<feature type="transmembrane region" description="Helical" evidence="6">
    <location>
        <begin position="69"/>
        <end position="98"/>
    </location>
</feature>
<organism evidence="7 8">
    <name type="scientific">Paenibacillus baimaensis</name>
    <dbReference type="NCBI Taxonomy" id="2982185"/>
    <lineage>
        <taxon>Bacteria</taxon>
        <taxon>Bacillati</taxon>
        <taxon>Bacillota</taxon>
        <taxon>Bacilli</taxon>
        <taxon>Bacillales</taxon>
        <taxon>Paenibacillaceae</taxon>
        <taxon>Paenibacillus</taxon>
    </lineage>
</organism>